<feature type="region of interest" description="Disordered" evidence="9">
    <location>
        <begin position="460"/>
        <end position="479"/>
    </location>
</feature>
<dbReference type="CDD" id="cd06257">
    <property type="entry name" value="DnaJ"/>
    <property type="match status" value="1"/>
</dbReference>
<organism>
    <name type="scientific">Serpula lacrymans var. lacrymans (strain S7.9)</name>
    <name type="common">Dry rot fungus</name>
    <dbReference type="NCBI Taxonomy" id="578457"/>
    <lineage>
        <taxon>Eukaryota</taxon>
        <taxon>Fungi</taxon>
        <taxon>Dikarya</taxon>
        <taxon>Basidiomycota</taxon>
        <taxon>Agaricomycotina</taxon>
        <taxon>Agaricomycetes</taxon>
        <taxon>Agaricomycetidae</taxon>
        <taxon>Boletales</taxon>
        <taxon>Coniophorineae</taxon>
        <taxon>Serpulaceae</taxon>
        <taxon>Serpula</taxon>
    </lineage>
</organism>
<protein>
    <submittedName>
        <fullName evidence="12">Translocation protein Sec63</fullName>
    </submittedName>
</protein>
<feature type="transmembrane region" description="Helical" evidence="10">
    <location>
        <begin position="12"/>
        <end position="30"/>
    </location>
</feature>
<evidence type="ECO:0000256" key="2">
    <source>
        <dbReference type="ARBA" id="ARBA00022448"/>
    </source>
</evidence>
<dbReference type="GO" id="GO:0003723">
    <property type="term" value="F:RNA binding"/>
    <property type="evidence" value="ECO:0007669"/>
    <property type="project" value="TreeGrafter"/>
</dbReference>
<dbReference type="PRINTS" id="PR00625">
    <property type="entry name" value="JDOMAIN"/>
</dbReference>
<dbReference type="RefSeq" id="XP_007313169.1">
    <property type="nucleotide sequence ID" value="XM_007313107.1"/>
</dbReference>
<dbReference type="PROSITE" id="PS50076">
    <property type="entry name" value="DNAJ_2"/>
    <property type="match status" value="1"/>
</dbReference>
<evidence type="ECO:0000256" key="3">
    <source>
        <dbReference type="ARBA" id="ARBA00022692"/>
    </source>
</evidence>
<feature type="region of interest" description="Disordered" evidence="9">
    <location>
        <begin position="594"/>
        <end position="651"/>
    </location>
</feature>
<dbReference type="Pfam" id="PF00226">
    <property type="entry name" value="DnaJ"/>
    <property type="match status" value="1"/>
</dbReference>
<dbReference type="GO" id="GO:0006614">
    <property type="term" value="P:SRP-dependent cotranslational protein targeting to membrane"/>
    <property type="evidence" value="ECO:0007669"/>
    <property type="project" value="TreeGrafter"/>
</dbReference>
<dbReference type="PANTHER" id="PTHR24075">
    <property type="entry name" value="SEC63 DOMAIN-CONTAINING"/>
    <property type="match status" value="1"/>
</dbReference>
<feature type="compositionally biased region" description="Acidic residues" evidence="9">
    <location>
        <begin position="594"/>
        <end position="607"/>
    </location>
</feature>
<evidence type="ECO:0000256" key="7">
    <source>
        <dbReference type="ARBA" id="ARBA00023136"/>
    </source>
</evidence>
<dbReference type="InterPro" id="IPR004179">
    <property type="entry name" value="Sec63-dom"/>
</dbReference>
<feature type="compositionally biased region" description="Polar residues" evidence="9">
    <location>
        <begin position="460"/>
        <end position="472"/>
    </location>
</feature>
<dbReference type="Gene3D" id="1.10.287.110">
    <property type="entry name" value="DnaJ domain"/>
    <property type="match status" value="1"/>
</dbReference>
<dbReference type="GO" id="GO:0008320">
    <property type="term" value="F:protein transmembrane transporter activity"/>
    <property type="evidence" value="ECO:0007669"/>
    <property type="project" value="TreeGrafter"/>
</dbReference>
<feature type="transmembrane region" description="Helical" evidence="10">
    <location>
        <begin position="201"/>
        <end position="224"/>
    </location>
</feature>
<evidence type="ECO:0000259" key="11">
    <source>
        <dbReference type="PROSITE" id="PS50076"/>
    </source>
</evidence>
<evidence type="ECO:0000256" key="10">
    <source>
        <dbReference type="SAM" id="Phobius"/>
    </source>
</evidence>
<keyword evidence="2" id="KW-0813">Transport</keyword>
<evidence type="ECO:0000313" key="12">
    <source>
        <dbReference type="EMBL" id="EGO31285.1"/>
    </source>
</evidence>
<accession>F8ND29</accession>
<evidence type="ECO:0000256" key="5">
    <source>
        <dbReference type="ARBA" id="ARBA00022927"/>
    </source>
</evidence>
<dbReference type="KEGG" id="sla:SERLADRAFT_491546"/>
<comment type="subcellular location">
    <subcellularLocation>
        <location evidence="1">Endoplasmic reticulum membrane</location>
        <topology evidence="1">Multi-pass membrane protein</topology>
    </subcellularLocation>
</comment>
<dbReference type="InterPro" id="IPR001623">
    <property type="entry name" value="DnaJ_domain"/>
</dbReference>
<dbReference type="SMART" id="SM00973">
    <property type="entry name" value="Sec63"/>
    <property type="match status" value="1"/>
</dbReference>
<dbReference type="EMBL" id="GL945428">
    <property type="protein sequence ID" value="EGO31285.1"/>
    <property type="molecule type" value="Genomic_DNA"/>
</dbReference>
<feature type="compositionally biased region" description="Acidic residues" evidence="9">
    <location>
        <begin position="629"/>
        <end position="651"/>
    </location>
</feature>
<proteinExistence type="predicted"/>
<dbReference type="SUPFAM" id="SSF158702">
    <property type="entry name" value="Sec63 N-terminal domain-like"/>
    <property type="match status" value="1"/>
</dbReference>
<evidence type="ECO:0000256" key="6">
    <source>
        <dbReference type="ARBA" id="ARBA00022989"/>
    </source>
</evidence>
<dbReference type="AlphaFoldDB" id="F8ND29"/>
<keyword evidence="6 10" id="KW-1133">Transmembrane helix</keyword>
<dbReference type="HOGENOM" id="CLU_014210_0_0_1"/>
<gene>
    <name evidence="12" type="ORF">SERLADRAFT_491546</name>
</gene>
<evidence type="ECO:0000256" key="1">
    <source>
        <dbReference type="ARBA" id="ARBA00004477"/>
    </source>
</evidence>
<dbReference type="GO" id="GO:0006620">
    <property type="term" value="P:post-translational protein targeting to endoplasmic reticulum membrane"/>
    <property type="evidence" value="ECO:0007669"/>
    <property type="project" value="TreeGrafter"/>
</dbReference>
<keyword evidence="8" id="KW-0143">Chaperone</keyword>
<keyword evidence="5" id="KW-0653">Protein transport</keyword>
<evidence type="ECO:0000256" key="8">
    <source>
        <dbReference type="ARBA" id="ARBA00023186"/>
    </source>
</evidence>
<dbReference type="Gene3D" id="2.60.40.150">
    <property type="entry name" value="C2 domain"/>
    <property type="match status" value="1"/>
</dbReference>
<dbReference type="PANTHER" id="PTHR24075:SF0">
    <property type="entry name" value="TRANSLOCATION PROTEIN SEC63 HOMOLOG"/>
    <property type="match status" value="1"/>
</dbReference>
<dbReference type="GO" id="GO:0031207">
    <property type="term" value="C:Sec62/Sec63 complex"/>
    <property type="evidence" value="ECO:0007669"/>
    <property type="project" value="TreeGrafter"/>
</dbReference>
<dbReference type="SUPFAM" id="SSF46565">
    <property type="entry name" value="Chaperone J-domain"/>
    <property type="match status" value="1"/>
</dbReference>
<dbReference type="SMART" id="SM00271">
    <property type="entry name" value="DnaJ"/>
    <property type="match status" value="1"/>
</dbReference>
<dbReference type="InterPro" id="IPR014756">
    <property type="entry name" value="Ig_E-set"/>
</dbReference>
<sequence>MANYHYDEAGTMAAYFVITVLALVLIPMTLSSLSSSSSKKETLDGCQCQPCLEMRIRIRQREQGSLWKPRVSTNDHRSLFIVLGWSLFAFLTRKAMNASVEGKVYDPFEILGLRNGVTEKEIKSHFKKLSRLYHPDKVKASINETAEDIAARFVDITKAYKSLTDETIRQNWELYGHPDGRQEVSMGIALPKWIIEGKNNIWVLGLYGLIFGGALPALVGRWWFGSRQKTKDGINALTAANFFKSLKEESGMKDAVSSLGRAFRWEITNSPSTQQRELDSLDAQISEKLGQDWNDIKKMVGTDGKLDERERKALIFLYSHFLHLQLPSSIEREQTDVILQTPLLLNALLNIAASRSWLSPTLSVMRLHACMVQASLPEKEGSPSDDFSSLGRKSDAVKDIMKGDYNNKPEQAQKVLQNRCRLDIVDVSFKVIGERLVTPSSIVFLFVKLRLCPLSAESAATGSANKDQPGSSNDRDDEFLNSKKDAEDLEGNAGGWAHAPFWPGYRKAGWWLVLADDKSNRIVVPPMKVTDIPVSNSNQDGDYRSYKLQFQAPQNVGLFTWKIYFVSDTFVDEEICRDISLKIDDVAALTADEQAAEDDISEPEEDTLAGQMAAMRGGSVKRSQGGMEQSDDESSTDDDRDSEGSTDSDSD</sequence>
<keyword evidence="4" id="KW-0256">Endoplasmic reticulum</keyword>
<evidence type="ECO:0000256" key="4">
    <source>
        <dbReference type="ARBA" id="ARBA00022824"/>
    </source>
</evidence>
<dbReference type="InterPro" id="IPR036869">
    <property type="entry name" value="J_dom_sf"/>
</dbReference>
<keyword evidence="7 10" id="KW-0472">Membrane</keyword>
<name>F8ND29_SERL9</name>
<keyword evidence="3 10" id="KW-0812">Transmembrane</keyword>
<dbReference type="FunFam" id="1.10.287.110:FF:000039">
    <property type="entry name" value="Protein translocation complex component (Npl1)"/>
    <property type="match status" value="1"/>
</dbReference>
<reference evidence="12" key="1">
    <citation type="submission" date="2011-04" db="EMBL/GenBank/DDBJ databases">
        <title>Evolution of plant cell wall degrading machinery underlies the functional diversity of forest fungi.</title>
        <authorList>
            <consortium name="US DOE Joint Genome Institute (JGI-PGF)"/>
            <person name="Eastwood D.C."/>
            <person name="Floudas D."/>
            <person name="Binder M."/>
            <person name="Majcherczyk A."/>
            <person name="Schneider P."/>
            <person name="Aerts A."/>
            <person name="Asiegbu F.O."/>
            <person name="Baker S.E."/>
            <person name="Barry K."/>
            <person name="Bendiksby M."/>
            <person name="Blumentritt M."/>
            <person name="Coutinho P.M."/>
            <person name="Cullen D."/>
            <person name="Cullen D."/>
            <person name="Gathman A."/>
            <person name="Goodell B."/>
            <person name="Henrissat B."/>
            <person name="Ihrmark K."/>
            <person name="Kauserud H."/>
            <person name="Kohler A."/>
            <person name="LaButti K."/>
            <person name="Lapidus A."/>
            <person name="Lavin J.L."/>
            <person name="Lee Y.-H."/>
            <person name="Lindquist E."/>
            <person name="Lilly W."/>
            <person name="Lucas S."/>
            <person name="Morin E."/>
            <person name="Murat C."/>
            <person name="Oguiza J.A."/>
            <person name="Park J."/>
            <person name="Pisabarro A.G."/>
            <person name="Riley R."/>
            <person name="Rosling A."/>
            <person name="Salamov A."/>
            <person name="Schmidt O."/>
            <person name="Schmutz J."/>
            <person name="Skrede I."/>
            <person name="Stenlid J."/>
            <person name="Wiebenga A."/>
            <person name="Xie X."/>
            <person name="Kues U."/>
            <person name="Hibbett D.S."/>
            <person name="Hoffmeister D."/>
            <person name="Hogberg N."/>
            <person name="Martin F."/>
            <person name="Grigoriev I.V."/>
            <person name="Watkinson S.C."/>
        </authorList>
    </citation>
    <scope>NUCLEOTIDE SEQUENCE</scope>
    <source>
        <strain evidence="12">S7.9</strain>
    </source>
</reference>
<dbReference type="InterPro" id="IPR035892">
    <property type="entry name" value="C2_domain_sf"/>
</dbReference>
<dbReference type="Gene3D" id="1.10.3380.10">
    <property type="entry name" value="Sec63 N-terminal domain-like domain"/>
    <property type="match status" value="1"/>
</dbReference>
<dbReference type="SUPFAM" id="SSF81296">
    <property type="entry name" value="E set domains"/>
    <property type="match status" value="1"/>
</dbReference>
<dbReference type="Pfam" id="PF02889">
    <property type="entry name" value="Sec63"/>
    <property type="match status" value="1"/>
</dbReference>
<evidence type="ECO:0000256" key="9">
    <source>
        <dbReference type="SAM" id="MobiDB-lite"/>
    </source>
</evidence>
<feature type="domain" description="J" evidence="11">
    <location>
        <begin position="106"/>
        <end position="176"/>
    </location>
</feature>
<dbReference type="GeneID" id="18821696"/>
<dbReference type="Proteomes" id="UP000008064">
    <property type="component" value="Unassembled WGS sequence"/>
</dbReference>
<dbReference type="OrthoDB" id="1734229at2759"/>